<feature type="region of interest" description="Disordered" evidence="1">
    <location>
        <begin position="147"/>
        <end position="170"/>
    </location>
</feature>
<evidence type="ECO:0000313" key="4">
    <source>
        <dbReference type="Proteomes" id="UP000198727"/>
    </source>
</evidence>
<name>A0A1I5YGF8_9PSEU</name>
<dbReference type="InterPro" id="IPR001387">
    <property type="entry name" value="Cro/C1-type_HTH"/>
</dbReference>
<dbReference type="CDD" id="cd00093">
    <property type="entry name" value="HTH_XRE"/>
    <property type="match status" value="1"/>
</dbReference>
<dbReference type="InterPro" id="IPR043917">
    <property type="entry name" value="DUF5753"/>
</dbReference>
<proteinExistence type="predicted"/>
<evidence type="ECO:0000256" key="1">
    <source>
        <dbReference type="SAM" id="MobiDB-lite"/>
    </source>
</evidence>
<dbReference type="AlphaFoldDB" id="A0A1I5YGF8"/>
<evidence type="ECO:0000313" key="3">
    <source>
        <dbReference type="EMBL" id="SFQ43296.1"/>
    </source>
</evidence>
<feature type="domain" description="DUF5753" evidence="2">
    <location>
        <begin position="86"/>
        <end position="148"/>
    </location>
</feature>
<keyword evidence="4" id="KW-1185">Reference proteome</keyword>
<organism evidence="3 4">
    <name type="scientific">Amycolatopsis arida</name>
    <dbReference type="NCBI Taxonomy" id="587909"/>
    <lineage>
        <taxon>Bacteria</taxon>
        <taxon>Bacillati</taxon>
        <taxon>Actinomycetota</taxon>
        <taxon>Actinomycetes</taxon>
        <taxon>Pseudonocardiales</taxon>
        <taxon>Pseudonocardiaceae</taxon>
        <taxon>Amycolatopsis</taxon>
    </lineage>
</organism>
<gene>
    <name evidence="3" type="ORF">SAMN05421810_107142</name>
</gene>
<evidence type="ECO:0000259" key="2">
    <source>
        <dbReference type="Pfam" id="PF19054"/>
    </source>
</evidence>
<accession>A0A1I5YGF8</accession>
<dbReference type="InterPro" id="IPR010982">
    <property type="entry name" value="Lambda_DNA-bd_dom_sf"/>
</dbReference>
<dbReference type="Pfam" id="PF19054">
    <property type="entry name" value="DUF5753"/>
    <property type="match status" value="1"/>
</dbReference>
<dbReference type="Pfam" id="PF13560">
    <property type="entry name" value="HTH_31"/>
    <property type="match status" value="1"/>
</dbReference>
<sequence length="170" mass="18319">MRRIRERGGFSAKDLADLLAWSASRMSRVESGRRGTTVIDVVTHAATCGALPEERARLVELATATDDGYWLRPNSAAGSHGLLGLTSLANQESVATAITSFHLAALPGLLQIEGYARGLFEWAGAVPRDLIDELVARRLDRQKVLHGHWHPEPRSTGARTRCGTSSAGHG</sequence>
<dbReference type="Gene3D" id="1.10.260.40">
    <property type="entry name" value="lambda repressor-like DNA-binding domains"/>
    <property type="match status" value="1"/>
</dbReference>
<protein>
    <submittedName>
        <fullName evidence="3">Helix-turn-helix domain-containing protein</fullName>
    </submittedName>
</protein>
<dbReference type="GO" id="GO:0003677">
    <property type="term" value="F:DNA binding"/>
    <property type="evidence" value="ECO:0007669"/>
    <property type="project" value="InterPro"/>
</dbReference>
<dbReference type="SUPFAM" id="SSF47413">
    <property type="entry name" value="lambda repressor-like DNA-binding domains"/>
    <property type="match status" value="1"/>
</dbReference>
<dbReference type="STRING" id="587909.SAMN05421810_107142"/>
<dbReference type="EMBL" id="FOWW01000007">
    <property type="protein sequence ID" value="SFQ43296.1"/>
    <property type="molecule type" value="Genomic_DNA"/>
</dbReference>
<dbReference type="Proteomes" id="UP000198727">
    <property type="component" value="Unassembled WGS sequence"/>
</dbReference>
<reference evidence="4" key="1">
    <citation type="submission" date="2016-10" db="EMBL/GenBank/DDBJ databases">
        <authorList>
            <person name="Varghese N."/>
            <person name="Submissions S."/>
        </authorList>
    </citation>
    <scope>NUCLEOTIDE SEQUENCE [LARGE SCALE GENOMIC DNA]</scope>
    <source>
        <strain evidence="4">CGMCC 4.5579</strain>
    </source>
</reference>